<protein>
    <recommendedName>
        <fullName evidence="3">Cadherin domain-containing protein</fullName>
    </recommendedName>
</protein>
<dbReference type="AlphaFoldDB" id="A0A1A9ZSG8"/>
<evidence type="ECO:0008006" key="3">
    <source>
        <dbReference type="Google" id="ProtNLM"/>
    </source>
</evidence>
<reference evidence="1" key="2">
    <citation type="submission" date="2020-05" db="UniProtKB">
        <authorList>
            <consortium name="EnsemblMetazoa"/>
        </authorList>
    </citation>
    <scope>IDENTIFICATION</scope>
    <source>
        <strain evidence="1">IAEA</strain>
    </source>
</reference>
<name>A0A1A9ZSG8_GLOPL</name>
<keyword evidence="2" id="KW-1185">Reference proteome</keyword>
<dbReference type="Proteomes" id="UP000092445">
    <property type="component" value="Unassembled WGS sequence"/>
</dbReference>
<dbReference type="STRING" id="7398.A0A1A9ZSG8"/>
<evidence type="ECO:0000313" key="1">
    <source>
        <dbReference type="EnsemblMetazoa" id="GPAI023587-PA"/>
    </source>
</evidence>
<accession>A0A1A9ZSG8</accession>
<dbReference type="VEuPathDB" id="VectorBase:GPAI023587"/>
<proteinExistence type="predicted"/>
<dbReference type="EnsemblMetazoa" id="GPAI023587-RA">
    <property type="protein sequence ID" value="GPAI023587-PA"/>
    <property type="gene ID" value="GPAI023587"/>
</dbReference>
<reference evidence="2" key="1">
    <citation type="submission" date="2014-03" db="EMBL/GenBank/DDBJ databases">
        <authorList>
            <person name="Aksoy S."/>
            <person name="Warren W."/>
            <person name="Wilson R.K."/>
        </authorList>
    </citation>
    <scope>NUCLEOTIDE SEQUENCE [LARGE SCALE GENOMIC DNA]</scope>
    <source>
        <strain evidence="2">IAEA</strain>
    </source>
</reference>
<organism evidence="1 2">
    <name type="scientific">Glossina pallidipes</name>
    <name type="common">Tsetse fly</name>
    <dbReference type="NCBI Taxonomy" id="7398"/>
    <lineage>
        <taxon>Eukaryota</taxon>
        <taxon>Metazoa</taxon>
        <taxon>Ecdysozoa</taxon>
        <taxon>Arthropoda</taxon>
        <taxon>Hexapoda</taxon>
        <taxon>Insecta</taxon>
        <taxon>Pterygota</taxon>
        <taxon>Neoptera</taxon>
        <taxon>Endopterygota</taxon>
        <taxon>Diptera</taxon>
        <taxon>Brachycera</taxon>
        <taxon>Muscomorpha</taxon>
        <taxon>Hippoboscoidea</taxon>
        <taxon>Glossinidae</taxon>
        <taxon>Glossina</taxon>
    </lineage>
</organism>
<dbReference type="CDD" id="cd11304">
    <property type="entry name" value="Cadherin_repeat"/>
    <property type="match status" value="1"/>
</dbReference>
<sequence>MQQDAYAEPGQDSRNIAGLEIVVIVQDVQDQPPVFTMAPPVTKLPAGILPGDKKLEDKLRNTNANEYKLRRRTLNKLIIEILIESISYELKQTKNQCCSESNYGVVSNTRPVVLQCNAYSDDIIADEIVFKHTKILQVHAEDGDKGSPREVRYGLVSEGNPFTSFFDINDTSGSNCPRHSIKSNVVTEEGLTSIQESKYFAAAMKTSHKL</sequence>
<dbReference type="Gene3D" id="2.60.40.60">
    <property type="entry name" value="Cadherins"/>
    <property type="match status" value="1"/>
</dbReference>
<evidence type="ECO:0000313" key="2">
    <source>
        <dbReference type="Proteomes" id="UP000092445"/>
    </source>
</evidence>